<dbReference type="Pfam" id="PF07690">
    <property type="entry name" value="MFS_1"/>
    <property type="match status" value="1"/>
</dbReference>
<dbReference type="CDD" id="cd17503">
    <property type="entry name" value="MFS_LmrB_MDR_like"/>
    <property type="match status" value="1"/>
</dbReference>
<feature type="transmembrane region" description="Helical" evidence="7">
    <location>
        <begin position="305"/>
        <end position="326"/>
    </location>
</feature>
<feature type="transmembrane region" description="Helical" evidence="7">
    <location>
        <begin position="268"/>
        <end position="293"/>
    </location>
</feature>
<feature type="transmembrane region" description="Helical" evidence="7">
    <location>
        <begin position="431"/>
        <end position="452"/>
    </location>
</feature>
<evidence type="ECO:0000256" key="5">
    <source>
        <dbReference type="ARBA" id="ARBA00022989"/>
    </source>
</evidence>
<evidence type="ECO:0000256" key="2">
    <source>
        <dbReference type="ARBA" id="ARBA00022448"/>
    </source>
</evidence>
<dbReference type="InterPro" id="IPR011701">
    <property type="entry name" value="MFS"/>
</dbReference>
<organism evidence="9 10">
    <name type="scientific">Oceanobacillus locisalsi</name>
    <dbReference type="NCBI Taxonomy" id="546107"/>
    <lineage>
        <taxon>Bacteria</taxon>
        <taxon>Bacillati</taxon>
        <taxon>Bacillota</taxon>
        <taxon>Bacilli</taxon>
        <taxon>Bacillales</taxon>
        <taxon>Bacillaceae</taxon>
        <taxon>Oceanobacillus</taxon>
    </lineage>
</organism>
<comment type="caution">
    <text evidence="9">The sequence shown here is derived from an EMBL/GenBank/DDBJ whole genome shotgun (WGS) entry which is preliminary data.</text>
</comment>
<keyword evidence="4 7" id="KW-0812">Transmembrane</keyword>
<dbReference type="InterPro" id="IPR036259">
    <property type="entry name" value="MFS_trans_sf"/>
</dbReference>
<gene>
    <name evidence="9" type="ORF">ACFQ19_18500</name>
</gene>
<dbReference type="Gene3D" id="1.20.1720.10">
    <property type="entry name" value="Multidrug resistance protein D"/>
    <property type="match status" value="1"/>
</dbReference>
<feature type="transmembrane region" description="Helical" evidence="7">
    <location>
        <begin position="333"/>
        <end position="354"/>
    </location>
</feature>
<dbReference type="PANTHER" id="PTHR42718">
    <property type="entry name" value="MAJOR FACILITATOR SUPERFAMILY MULTIDRUG TRANSPORTER MFSC"/>
    <property type="match status" value="1"/>
</dbReference>
<feature type="transmembrane region" description="Helical" evidence="7">
    <location>
        <begin position="12"/>
        <end position="33"/>
    </location>
</feature>
<dbReference type="NCBIfam" id="TIGR00711">
    <property type="entry name" value="efflux_EmrB"/>
    <property type="match status" value="1"/>
</dbReference>
<protein>
    <submittedName>
        <fullName evidence="9">MDR family MFS transporter</fullName>
    </submittedName>
</protein>
<keyword evidence="2" id="KW-0813">Transport</keyword>
<reference evidence="10" key="1">
    <citation type="journal article" date="2019" name="Int. J. Syst. Evol. Microbiol.">
        <title>The Global Catalogue of Microorganisms (GCM) 10K type strain sequencing project: providing services to taxonomists for standard genome sequencing and annotation.</title>
        <authorList>
            <consortium name="The Broad Institute Genomics Platform"/>
            <consortium name="The Broad Institute Genome Sequencing Center for Infectious Disease"/>
            <person name="Wu L."/>
            <person name="Ma J."/>
        </authorList>
    </citation>
    <scope>NUCLEOTIDE SEQUENCE [LARGE SCALE GENOMIC DNA]</scope>
    <source>
        <strain evidence="10">CCUG 56608</strain>
    </source>
</reference>
<evidence type="ECO:0000256" key="3">
    <source>
        <dbReference type="ARBA" id="ARBA00022475"/>
    </source>
</evidence>
<accession>A0ABW3NNG9</accession>
<feature type="transmembrane region" description="Helical" evidence="7">
    <location>
        <begin position="225"/>
        <end position="247"/>
    </location>
</feature>
<dbReference type="Gene3D" id="1.20.1250.20">
    <property type="entry name" value="MFS general substrate transporter like domains"/>
    <property type="match status" value="1"/>
</dbReference>
<feature type="transmembrane region" description="Helical" evidence="7">
    <location>
        <begin position="405"/>
        <end position="425"/>
    </location>
</feature>
<feature type="domain" description="Major facilitator superfamily (MFS) profile" evidence="8">
    <location>
        <begin position="15"/>
        <end position="461"/>
    </location>
</feature>
<dbReference type="Proteomes" id="UP001597041">
    <property type="component" value="Unassembled WGS sequence"/>
</dbReference>
<feature type="transmembrane region" description="Helical" evidence="7">
    <location>
        <begin position="138"/>
        <end position="157"/>
    </location>
</feature>
<dbReference type="EMBL" id="JBHTKK010000033">
    <property type="protein sequence ID" value="MFD1067991.1"/>
    <property type="molecule type" value="Genomic_DNA"/>
</dbReference>
<name>A0ABW3NNG9_9BACI</name>
<evidence type="ECO:0000313" key="10">
    <source>
        <dbReference type="Proteomes" id="UP001597041"/>
    </source>
</evidence>
<keyword evidence="6 7" id="KW-0472">Membrane</keyword>
<evidence type="ECO:0000313" key="9">
    <source>
        <dbReference type="EMBL" id="MFD1067991.1"/>
    </source>
</evidence>
<evidence type="ECO:0000256" key="1">
    <source>
        <dbReference type="ARBA" id="ARBA00004651"/>
    </source>
</evidence>
<evidence type="ECO:0000256" key="7">
    <source>
        <dbReference type="SAM" id="Phobius"/>
    </source>
</evidence>
<dbReference type="RefSeq" id="WP_379594164.1">
    <property type="nucleotide sequence ID" value="NZ_JBHTKK010000033.1"/>
</dbReference>
<evidence type="ECO:0000256" key="6">
    <source>
        <dbReference type="ARBA" id="ARBA00023136"/>
    </source>
</evidence>
<feature type="transmembrane region" description="Helical" evidence="7">
    <location>
        <begin position="169"/>
        <end position="188"/>
    </location>
</feature>
<dbReference type="InterPro" id="IPR020846">
    <property type="entry name" value="MFS_dom"/>
</dbReference>
<dbReference type="PRINTS" id="PR01036">
    <property type="entry name" value="TCRTETB"/>
</dbReference>
<sequence>MEDEKSFELRKYIPLFAVLLSGAFVTILNQTLLGTALPPIMQDLNLSESTAQWLQSVFMLVNGIMIPITAFLIDKFTTRKLFMTAMGLFTLGTFIAAISPDFSYLLVGRILQASGAGIMMPLMQTILFLTFPVHRRGTAMGLFGLVIAFAPAIGPSLSGWLVDQFPWRSVFYVVLPIAILDMIAAYFLLKNVTELKKPKLDILSVILSTVGFGALLYGFSVAGDAGWMSLQVILTLVVGALSLYWFITRQLNLEEPLLEFRVFKHGTFTLATALGMLVFAAMIGTNVILPLYMQNMVGFSALESGLVLLPGAIIMGFSNPITGYLFDRFGGKWLARGGLLLLGITTFAFTNLSVDTSFAYLSTMNAIRMISIAMVMMPMTTLALNQLPNELIPHGTAMNNTFRQVAGSVGTAVLVTIMSTAAIPGEDVNGIVHGVNVSFIVAAVIAIIGFILSFKLKEEVKPGDRAA</sequence>
<keyword evidence="5 7" id="KW-1133">Transmembrane helix</keyword>
<keyword evidence="3" id="KW-1003">Cell membrane</keyword>
<feature type="transmembrane region" description="Helical" evidence="7">
    <location>
        <begin position="53"/>
        <end position="73"/>
    </location>
</feature>
<dbReference type="PANTHER" id="PTHR42718:SF24">
    <property type="entry name" value="MAJOR FACILITATOR SUPERFAMILY (MFS) PROFILE DOMAIN-CONTAINING PROTEIN"/>
    <property type="match status" value="1"/>
</dbReference>
<evidence type="ECO:0000256" key="4">
    <source>
        <dbReference type="ARBA" id="ARBA00022692"/>
    </source>
</evidence>
<feature type="transmembrane region" description="Helical" evidence="7">
    <location>
        <begin position="110"/>
        <end position="131"/>
    </location>
</feature>
<feature type="transmembrane region" description="Helical" evidence="7">
    <location>
        <begin position="80"/>
        <end position="98"/>
    </location>
</feature>
<keyword evidence="10" id="KW-1185">Reference proteome</keyword>
<feature type="transmembrane region" description="Helical" evidence="7">
    <location>
        <begin position="200"/>
        <end position="219"/>
    </location>
</feature>
<dbReference type="SUPFAM" id="SSF103473">
    <property type="entry name" value="MFS general substrate transporter"/>
    <property type="match status" value="1"/>
</dbReference>
<dbReference type="PROSITE" id="PS50850">
    <property type="entry name" value="MFS"/>
    <property type="match status" value="1"/>
</dbReference>
<proteinExistence type="predicted"/>
<evidence type="ECO:0000259" key="8">
    <source>
        <dbReference type="PROSITE" id="PS50850"/>
    </source>
</evidence>
<feature type="transmembrane region" description="Helical" evidence="7">
    <location>
        <begin position="366"/>
        <end position="384"/>
    </location>
</feature>
<dbReference type="InterPro" id="IPR004638">
    <property type="entry name" value="EmrB-like"/>
</dbReference>
<comment type="subcellular location">
    <subcellularLocation>
        <location evidence="1">Cell membrane</location>
        <topology evidence="1">Multi-pass membrane protein</topology>
    </subcellularLocation>
</comment>